<dbReference type="RefSeq" id="WP_320246867.1">
    <property type="nucleotide sequence ID" value="NZ_JAVIIQ010000003.1"/>
</dbReference>
<comment type="caution">
    <text evidence="1">The sequence shown here is derived from an EMBL/GenBank/DDBJ whole genome shotgun (WGS) entry which is preliminary data.</text>
</comment>
<name>A0ABU5A2E0_9HYPH</name>
<proteinExistence type="predicted"/>
<evidence type="ECO:0000313" key="2">
    <source>
        <dbReference type="Proteomes" id="UP001285154"/>
    </source>
</evidence>
<accession>A0ABU5A2E0</accession>
<evidence type="ECO:0000313" key="1">
    <source>
        <dbReference type="EMBL" id="MDX8531415.1"/>
    </source>
</evidence>
<dbReference type="Proteomes" id="UP001285154">
    <property type="component" value="Unassembled WGS sequence"/>
</dbReference>
<sequence length="90" mass="9885">MKTMGRAAAEPEAMNRPNLMRGDMAGLLFVAVLFAAVVLALLFFPQRAEQNFGFGPEWQCARMREGDPICVRLAESNVPNGDKRDKGASK</sequence>
<organism evidence="1 2">
    <name type="scientific">Mesorhizobium vachelliae</name>
    <dbReference type="NCBI Taxonomy" id="3072309"/>
    <lineage>
        <taxon>Bacteria</taxon>
        <taxon>Pseudomonadati</taxon>
        <taxon>Pseudomonadota</taxon>
        <taxon>Alphaproteobacteria</taxon>
        <taxon>Hyphomicrobiales</taxon>
        <taxon>Phyllobacteriaceae</taxon>
        <taxon>Mesorhizobium</taxon>
    </lineage>
</organism>
<keyword evidence="2" id="KW-1185">Reference proteome</keyword>
<protein>
    <submittedName>
        <fullName evidence="1">Uncharacterized protein</fullName>
    </submittedName>
</protein>
<reference evidence="1 2" key="1">
    <citation type="submission" date="2023-08" db="EMBL/GenBank/DDBJ databases">
        <title>Implementing the SeqCode for naming new Mesorhizobium species isolated from Vachellia karroo root nodules.</title>
        <authorList>
            <person name="Van Lill M."/>
        </authorList>
    </citation>
    <scope>NUCLEOTIDE SEQUENCE [LARGE SCALE GENOMIC DNA]</scope>
    <source>
        <strain evidence="1 2">VK25D</strain>
    </source>
</reference>
<gene>
    <name evidence="1" type="ORF">RFM42_10500</name>
</gene>
<dbReference type="EMBL" id="JAVIIQ010000003">
    <property type="protein sequence ID" value="MDX8531415.1"/>
    <property type="molecule type" value="Genomic_DNA"/>
</dbReference>